<evidence type="ECO:0000259" key="8">
    <source>
        <dbReference type="Pfam" id="PF00857"/>
    </source>
</evidence>
<keyword evidence="3" id="KW-0479">Metal-binding</keyword>
<gene>
    <name evidence="9" type="ORF">GCM10023225_01590</name>
</gene>
<dbReference type="PANTHER" id="PTHR11080">
    <property type="entry name" value="PYRAZINAMIDASE/NICOTINAMIDASE"/>
    <property type="match status" value="1"/>
</dbReference>
<name>A0ABP9H5Y3_9ACTN</name>
<evidence type="ECO:0000256" key="7">
    <source>
        <dbReference type="ARBA" id="ARBA00043224"/>
    </source>
</evidence>
<feature type="domain" description="Isochorismatase-like" evidence="8">
    <location>
        <begin position="7"/>
        <end position="196"/>
    </location>
</feature>
<evidence type="ECO:0000256" key="3">
    <source>
        <dbReference type="ARBA" id="ARBA00022723"/>
    </source>
</evidence>
<dbReference type="Pfam" id="PF00857">
    <property type="entry name" value="Isochorismatase"/>
    <property type="match status" value="1"/>
</dbReference>
<keyword evidence="4" id="KW-0378">Hydrolase</keyword>
<dbReference type="EMBL" id="BAABIL010000009">
    <property type="protein sequence ID" value="GAA4961653.1"/>
    <property type="molecule type" value="Genomic_DNA"/>
</dbReference>
<reference evidence="10" key="1">
    <citation type="journal article" date="2019" name="Int. J. Syst. Evol. Microbiol.">
        <title>The Global Catalogue of Microorganisms (GCM) 10K type strain sequencing project: providing services to taxonomists for standard genome sequencing and annotation.</title>
        <authorList>
            <consortium name="The Broad Institute Genomics Platform"/>
            <consortium name="The Broad Institute Genome Sequencing Center for Infectious Disease"/>
            <person name="Wu L."/>
            <person name="Ma J."/>
        </authorList>
    </citation>
    <scope>NUCLEOTIDE SEQUENCE [LARGE SCALE GENOMIC DNA]</scope>
    <source>
        <strain evidence="10">JCM 18126</strain>
    </source>
</reference>
<accession>A0ABP9H5Y3</accession>
<dbReference type="PANTHER" id="PTHR11080:SF2">
    <property type="entry name" value="LD05707P"/>
    <property type="match status" value="1"/>
</dbReference>
<comment type="pathway">
    <text evidence="5">Cofactor biosynthesis; nicotinate biosynthesis; nicotinate from nicotinamide: step 1/1.</text>
</comment>
<dbReference type="Proteomes" id="UP001501195">
    <property type="component" value="Unassembled WGS sequence"/>
</dbReference>
<sequence length="198" mass="20725">MSAAKRALVVVDVQNDFCEGGSLAVAGGAEVAAATSQLLARGEIAYDHVVATQDFHIDPGEHFSDSPDFVTSWPPHCRAGSYGTLLHPALDTRRVEAVFRKGQYAAAYSGFEGTTTRVTEEGGELATGLADWLRERDVAQVHVVGIATDHCVRATALDAVREGFATTVLLDLTAGVAEATTAAAVEQMRAAGVRVVAG</sequence>
<evidence type="ECO:0000256" key="6">
    <source>
        <dbReference type="ARBA" id="ARBA00039017"/>
    </source>
</evidence>
<dbReference type="InterPro" id="IPR052347">
    <property type="entry name" value="Isochorismatase_Nicotinamidase"/>
</dbReference>
<evidence type="ECO:0000313" key="9">
    <source>
        <dbReference type="EMBL" id="GAA4961653.1"/>
    </source>
</evidence>
<dbReference type="Gene3D" id="3.40.50.850">
    <property type="entry name" value="Isochorismatase-like"/>
    <property type="match status" value="1"/>
</dbReference>
<dbReference type="InterPro" id="IPR036380">
    <property type="entry name" value="Isochorismatase-like_sf"/>
</dbReference>
<dbReference type="InterPro" id="IPR000868">
    <property type="entry name" value="Isochorismatase-like_dom"/>
</dbReference>
<protein>
    <recommendedName>
        <fullName evidence="6">nicotinamidase</fullName>
        <ecNumber evidence="6">3.5.1.19</ecNumber>
    </recommendedName>
    <alternativeName>
        <fullName evidence="7">Nicotinamide deamidase</fullName>
    </alternativeName>
</protein>
<evidence type="ECO:0000256" key="1">
    <source>
        <dbReference type="ARBA" id="ARBA00006336"/>
    </source>
</evidence>
<keyword evidence="2" id="KW-0662">Pyridine nucleotide biosynthesis</keyword>
<evidence type="ECO:0000256" key="5">
    <source>
        <dbReference type="ARBA" id="ARBA00037900"/>
    </source>
</evidence>
<dbReference type="EC" id="3.5.1.19" evidence="6"/>
<dbReference type="SUPFAM" id="SSF52499">
    <property type="entry name" value="Isochorismatase-like hydrolases"/>
    <property type="match status" value="1"/>
</dbReference>
<organism evidence="9 10">
    <name type="scientific">Kineococcus glutinatus</name>
    <dbReference type="NCBI Taxonomy" id="1070872"/>
    <lineage>
        <taxon>Bacteria</taxon>
        <taxon>Bacillati</taxon>
        <taxon>Actinomycetota</taxon>
        <taxon>Actinomycetes</taxon>
        <taxon>Kineosporiales</taxon>
        <taxon>Kineosporiaceae</taxon>
        <taxon>Kineococcus</taxon>
    </lineage>
</organism>
<keyword evidence="10" id="KW-1185">Reference proteome</keyword>
<comment type="similarity">
    <text evidence="1">Belongs to the isochorismatase family.</text>
</comment>
<evidence type="ECO:0000313" key="10">
    <source>
        <dbReference type="Proteomes" id="UP001501195"/>
    </source>
</evidence>
<dbReference type="RefSeq" id="WP_345710388.1">
    <property type="nucleotide sequence ID" value="NZ_BAABIL010000009.1"/>
</dbReference>
<proteinExistence type="inferred from homology"/>
<comment type="caution">
    <text evidence="9">The sequence shown here is derived from an EMBL/GenBank/DDBJ whole genome shotgun (WGS) entry which is preliminary data.</text>
</comment>
<evidence type="ECO:0000256" key="2">
    <source>
        <dbReference type="ARBA" id="ARBA00022642"/>
    </source>
</evidence>
<evidence type="ECO:0000256" key="4">
    <source>
        <dbReference type="ARBA" id="ARBA00022801"/>
    </source>
</evidence>